<organism evidence="2 3">
    <name type="scientific">Rhodofomes roseus</name>
    <dbReference type="NCBI Taxonomy" id="34475"/>
    <lineage>
        <taxon>Eukaryota</taxon>
        <taxon>Fungi</taxon>
        <taxon>Dikarya</taxon>
        <taxon>Basidiomycota</taxon>
        <taxon>Agaricomycotina</taxon>
        <taxon>Agaricomycetes</taxon>
        <taxon>Polyporales</taxon>
        <taxon>Rhodofomes</taxon>
    </lineage>
</organism>
<dbReference type="EMBL" id="SEKV01000430">
    <property type="protein sequence ID" value="TFY57411.1"/>
    <property type="molecule type" value="Genomic_DNA"/>
</dbReference>
<name>A0A4Y9Y7J4_9APHY</name>
<feature type="compositionally biased region" description="Low complexity" evidence="1">
    <location>
        <begin position="41"/>
        <end position="78"/>
    </location>
</feature>
<accession>A0A4Y9Y7J4</accession>
<evidence type="ECO:0000313" key="2">
    <source>
        <dbReference type="EMBL" id="TFY57411.1"/>
    </source>
</evidence>
<evidence type="ECO:0000313" key="3">
    <source>
        <dbReference type="Proteomes" id="UP000298390"/>
    </source>
</evidence>
<gene>
    <name evidence="2" type="ORF">EVJ58_g7035</name>
</gene>
<protein>
    <submittedName>
        <fullName evidence="2">Uncharacterized protein</fullName>
    </submittedName>
</protein>
<feature type="region of interest" description="Disordered" evidence="1">
    <location>
        <begin position="1"/>
        <end position="140"/>
    </location>
</feature>
<evidence type="ECO:0000256" key="1">
    <source>
        <dbReference type="SAM" id="MobiDB-lite"/>
    </source>
</evidence>
<comment type="caution">
    <text evidence="2">The sequence shown here is derived from an EMBL/GenBank/DDBJ whole genome shotgun (WGS) entry which is preliminary data.</text>
</comment>
<feature type="non-terminal residue" evidence="2">
    <location>
        <position position="173"/>
    </location>
</feature>
<proteinExistence type="predicted"/>
<feature type="compositionally biased region" description="Polar residues" evidence="1">
    <location>
        <begin position="19"/>
        <end position="28"/>
    </location>
</feature>
<feature type="compositionally biased region" description="Basic and acidic residues" evidence="1">
    <location>
        <begin position="122"/>
        <end position="137"/>
    </location>
</feature>
<reference evidence="2 3" key="1">
    <citation type="submission" date="2019-01" db="EMBL/GenBank/DDBJ databases">
        <title>Genome sequencing of the rare red list fungi Fomitopsis rosea.</title>
        <authorList>
            <person name="Buettner E."/>
            <person name="Kellner H."/>
        </authorList>
    </citation>
    <scope>NUCLEOTIDE SEQUENCE [LARGE SCALE GENOMIC DNA]</scope>
    <source>
        <strain evidence="2 3">DSM 105464</strain>
    </source>
</reference>
<sequence>MPPTPTSAPASSALPQKPGSVSTPQPAQSGGLLPIGCAAASTSRPSTPFSLRSSSPASRPSTPGSVYSSSSTNSSMASLALPTPRTSAESLAEPKGYSATARGAQVEGAPAPARPPPQRSAHAPERPARRAPSHADNRALVLRAPGDAYDAHAAELLGAAQEADGEARAYPGG</sequence>
<dbReference type="Proteomes" id="UP000298390">
    <property type="component" value="Unassembled WGS sequence"/>
</dbReference>
<dbReference type="AlphaFoldDB" id="A0A4Y9Y7J4"/>